<comment type="caution">
    <text evidence="3">The sequence shown here is derived from an EMBL/GenBank/DDBJ whole genome shotgun (WGS) entry which is preliminary data.</text>
</comment>
<feature type="transmembrane region" description="Helical" evidence="1">
    <location>
        <begin position="97"/>
        <end position="116"/>
    </location>
</feature>
<dbReference type="Pfam" id="PF01578">
    <property type="entry name" value="Cytochrom_C_asm"/>
    <property type="match status" value="1"/>
</dbReference>
<name>A0AAW6Q964_9PAST</name>
<evidence type="ECO:0000313" key="3">
    <source>
        <dbReference type="EMBL" id="MDG2949907.1"/>
    </source>
</evidence>
<evidence type="ECO:0000259" key="2">
    <source>
        <dbReference type="Pfam" id="PF01578"/>
    </source>
</evidence>
<protein>
    <submittedName>
        <fullName evidence="3">Cytochrome c biogenesis protein CcsA</fullName>
    </submittedName>
</protein>
<feature type="transmembrane region" description="Helical" evidence="1">
    <location>
        <begin position="37"/>
        <end position="54"/>
    </location>
</feature>
<dbReference type="RefSeq" id="WP_317477029.1">
    <property type="nucleotide sequence ID" value="NZ_JARQTW010000008.1"/>
</dbReference>
<reference evidence="3" key="1">
    <citation type="submission" date="2023-03" db="EMBL/GenBank/DDBJ databases">
        <title>Classification of Bisgaard taxon 6 and taxon 10 as Exercitatus varius gen. nov., spec. nov.</title>
        <authorList>
            <person name="Christensen H."/>
        </authorList>
    </citation>
    <scope>NUCLEOTIDE SEQUENCE</scope>
    <source>
        <strain evidence="3">86116</strain>
    </source>
</reference>
<proteinExistence type="predicted"/>
<dbReference type="AlphaFoldDB" id="A0AAW6Q964"/>
<organism evidence="3 4">
    <name type="scientific">Exercitatus varius</name>
    <dbReference type="NCBI Taxonomy" id="67857"/>
    <lineage>
        <taxon>Bacteria</taxon>
        <taxon>Pseudomonadati</taxon>
        <taxon>Pseudomonadota</taxon>
        <taxon>Gammaproteobacteria</taxon>
        <taxon>Pasteurellales</taxon>
        <taxon>Pasteurellaceae</taxon>
        <taxon>Exercitatus</taxon>
    </lineage>
</organism>
<evidence type="ECO:0000313" key="4">
    <source>
        <dbReference type="Proteomes" id="UP001214976"/>
    </source>
</evidence>
<feature type="transmembrane region" description="Helical" evidence="1">
    <location>
        <begin position="179"/>
        <end position="201"/>
    </location>
</feature>
<dbReference type="GO" id="GO:0020037">
    <property type="term" value="F:heme binding"/>
    <property type="evidence" value="ECO:0007669"/>
    <property type="project" value="InterPro"/>
</dbReference>
<dbReference type="PANTHER" id="PTHR38034">
    <property type="entry name" value="INNER MEMBRANE PROTEIN YPJD"/>
    <property type="match status" value="1"/>
</dbReference>
<dbReference type="GO" id="GO:0017004">
    <property type="term" value="P:cytochrome complex assembly"/>
    <property type="evidence" value="ECO:0007669"/>
    <property type="project" value="InterPro"/>
</dbReference>
<dbReference type="EMBL" id="JARQTW010000008">
    <property type="protein sequence ID" value="MDG2949907.1"/>
    <property type="molecule type" value="Genomic_DNA"/>
</dbReference>
<sequence length="262" mass="29725">MSYAIFSIIFYVINILLITPMLAKAQSGEQIPKVNKTFFILTALLAMILHHLSFRESAVHTSEGTSFSLLAVSSMISLVIALLVTVPAIFRVKTLAFLLPLVYSFAIINLLLTEFLSSQAVQWHRQVLFHIALSLLTYAVCFIAMLYSMQIAWLDNKLKQKKMMPSPAIPPLMMVERHFFRVMLTGFILLTATLISGSIYLLNAPDSSNLHKALFSFLSWIVFGILLIGHWKYHWRGKRMIIYTISGMILLTIAYFGSRIML</sequence>
<feature type="transmembrane region" description="Helical" evidence="1">
    <location>
        <begin position="128"/>
        <end position="154"/>
    </location>
</feature>
<keyword evidence="1" id="KW-1133">Transmembrane helix</keyword>
<accession>A0AAW6Q964</accession>
<keyword evidence="1" id="KW-0812">Transmembrane</keyword>
<feature type="transmembrane region" description="Helical" evidence="1">
    <location>
        <begin position="66"/>
        <end position="90"/>
    </location>
</feature>
<feature type="transmembrane region" description="Helical" evidence="1">
    <location>
        <begin position="213"/>
        <end position="233"/>
    </location>
</feature>
<dbReference type="GO" id="GO:0005886">
    <property type="term" value="C:plasma membrane"/>
    <property type="evidence" value="ECO:0007669"/>
    <property type="project" value="TreeGrafter"/>
</dbReference>
<evidence type="ECO:0000256" key="1">
    <source>
        <dbReference type="SAM" id="Phobius"/>
    </source>
</evidence>
<gene>
    <name evidence="3" type="primary">ccsA</name>
    <name evidence="3" type="ORF">P7M15_05140</name>
</gene>
<dbReference type="PANTHER" id="PTHR38034:SF1">
    <property type="entry name" value="INNER MEMBRANE PROTEIN YPJD"/>
    <property type="match status" value="1"/>
</dbReference>
<feature type="transmembrane region" description="Helical" evidence="1">
    <location>
        <begin position="6"/>
        <end position="25"/>
    </location>
</feature>
<keyword evidence="1" id="KW-0472">Membrane</keyword>
<dbReference type="InterPro" id="IPR052372">
    <property type="entry name" value="YpjD/HemX"/>
</dbReference>
<dbReference type="InterPro" id="IPR002541">
    <property type="entry name" value="Cyt_c_assembly"/>
</dbReference>
<feature type="transmembrane region" description="Helical" evidence="1">
    <location>
        <begin position="240"/>
        <end position="258"/>
    </location>
</feature>
<feature type="domain" description="Cytochrome c assembly protein" evidence="2">
    <location>
        <begin position="43"/>
        <end position="261"/>
    </location>
</feature>
<dbReference type="Proteomes" id="UP001214976">
    <property type="component" value="Unassembled WGS sequence"/>
</dbReference>